<dbReference type="Proteomes" id="UP000694941">
    <property type="component" value="Unplaced"/>
</dbReference>
<reference evidence="6 7" key="1">
    <citation type="submission" date="2025-05" db="UniProtKB">
        <authorList>
            <consortium name="RefSeq"/>
        </authorList>
    </citation>
    <scope>IDENTIFICATION</scope>
    <source>
        <tissue evidence="6 7">Muscle</tissue>
    </source>
</reference>
<evidence type="ECO:0000256" key="3">
    <source>
        <dbReference type="SAM" id="MobiDB-lite"/>
    </source>
</evidence>
<dbReference type="Pfam" id="PF14608">
    <property type="entry name" value="zf-CCCH_2"/>
    <property type="match status" value="2"/>
</dbReference>
<feature type="domain" description="C3H1-type" evidence="4">
    <location>
        <begin position="1141"/>
        <end position="1163"/>
    </location>
</feature>
<keyword evidence="5" id="KW-1185">Reference proteome</keyword>
<feature type="domain" description="C3H1-type" evidence="4">
    <location>
        <begin position="1112"/>
        <end position="1138"/>
    </location>
</feature>
<name>A0ABM1BUI6_LIMPO</name>
<feature type="region of interest" description="Disordered" evidence="3">
    <location>
        <begin position="837"/>
        <end position="879"/>
    </location>
</feature>
<dbReference type="InterPro" id="IPR000571">
    <property type="entry name" value="Znf_CCCH"/>
</dbReference>
<sequence>MKHPWRLSSDSPASVQNWLESRGTDGVYSSCILGLFKLDSFELDGPECENNTLKHQQNLEQIGTENQYILPASKARHKRLKGCERGLSKKNTAVSTSNSSIKIEDRKKSVAEECLKSACEQKSSIEPLGVNESAEILNSLEVKREEIICESEQKPSSLEVQTQFSAIFSSLSGKPEPPTKLCPQQERENSSKCVGNDHRIIQHDYQTAIHNLQQSILNMEEGYKKIKKQGDRARDEDKESQCQKIFNKGKEITGSKTVKEEANVTGDLETWKPSFVVPKMKPSCSRVPFTIKHSPFNVLSNIQGNLSLHLESHVASETMTNNLEKKSKEDDCQKVASSEADDLFILEDKENIQMLDSEQVDKIFLRTTPKTLSHDPFTWEHWKFALGPGEFLSEESLDEKLVDNLVNKFNESVAAIWGKTDDLPSNENLDLKTNPQQVEFSLKMLTSMLTNSGKLQTPNYTENKNVNPVQGYSVWSAGYDDLKTLSLNESNFSPFALTSLRRNLAAGIISGFLASGIGLGKTTRYSEDHQSPAFSEHIQYLQKGSFVPDEDEVNIQEDNKDLDDILSFHPDAICSSLEDDDGILMSSSEDDSRQESPVINFVGSKVHLWKDTPEHVTEPVENSDGDCWLPFLSTHNTFGVFCNSHKGENETENKFSFGNVTEQSVDCKKNDDCHELQDFRYCTTLTYHKGESKFVEVVPSSYKKKNLEDDRVGNYYNEAYRSFSKYEVNVEEEENLLTSPRTHFQPIREDSFDSENSDDTEIVTLTVKQDEESPEFLVDLTSVDEIRVSQSPGSGDFDKLENNEKLKENGRTQRNRRRKRTVSSSCEELVSLTGAFNLDETGSGSSSLTEEEEESQVSGSFSRTNDLYEDKGTNTETGNYYGLWEDEKLQDDGDYSLASGGNSLFNVYEEEQWNFTDVPWKWSTNDHEKTTWIFEITEAPHDSKVLPVSDKDVVSEKTDLSLLREEIEAEEEELLRDITRVKDRWEDVIELKEQNDFQDYSSVGGLENKTNEICCEEDCASVYTPFDGFYSNLGENYQDLAQYWDMGNMDYKTKELNAMDLQDLNDTPYPSATFLPRESVFFSSQLEEEWRRDSSPFGVQIPRRKKPKSRVLSQKRPCTFYLEGNCLRKDCRFSHDLSQITCRFWEESSCFKGVTCPFLHGYPSPAEHNFERENSTKRSFLLESENDFPSLSKSVQENHLKILEGNKSLRMGRKRGKQEQKYPVED</sequence>
<evidence type="ECO:0000256" key="2">
    <source>
        <dbReference type="SAM" id="Coils"/>
    </source>
</evidence>
<feature type="region of interest" description="Disordered" evidence="3">
    <location>
        <begin position="170"/>
        <end position="190"/>
    </location>
</feature>
<organism evidence="5 6">
    <name type="scientific">Limulus polyphemus</name>
    <name type="common">Atlantic horseshoe crab</name>
    <dbReference type="NCBI Taxonomy" id="6850"/>
    <lineage>
        <taxon>Eukaryota</taxon>
        <taxon>Metazoa</taxon>
        <taxon>Ecdysozoa</taxon>
        <taxon>Arthropoda</taxon>
        <taxon>Chelicerata</taxon>
        <taxon>Merostomata</taxon>
        <taxon>Xiphosura</taxon>
        <taxon>Limulidae</taxon>
        <taxon>Limulus</taxon>
    </lineage>
</organism>
<evidence type="ECO:0000313" key="5">
    <source>
        <dbReference type="Proteomes" id="UP000694941"/>
    </source>
</evidence>
<keyword evidence="2" id="KW-0175">Coiled coil</keyword>
<feature type="zinc finger region" description="C3H1-type" evidence="1">
    <location>
        <begin position="1112"/>
        <end position="1138"/>
    </location>
</feature>
<feature type="coiled-coil region" evidence="2">
    <location>
        <begin position="953"/>
        <end position="984"/>
    </location>
</feature>
<evidence type="ECO:0000256" key="1">
    <source>
        <dbReference type="PROSITE-ProRule" id="PRU00723"/>
    </source>
</evidence>
<dbReference type="Gene3D" id="4.10.1000.10">
    <property type="entry name" value="Zinc finger, CCCH-type"/>
    <property type="match status" value="1"/>
</dbReference>
<evidence type="ECO:0000259" key="4">
    <source>
        <dbReference type="PROSITE" id="PS50103"/>
    </source>
</evidence>
<keyword evidence="1" id="KW-0862">Zinc</keyword>
<dbReference type="SMART" id="SM00356">
    <property type="entry name" value="ZnF_C3H1"/>
    <property type="match status" value="2"/>
</dbReference>
<gene>
    <name evidence="6 7" type="primary">LOC106472807</name>
</gene>
<dbReference type="GeneID" id="106472807"/>
<dbReference type="PROSITE" id="PS50103">
    <property type="entry name" value="ZF_C3H1"/>
    <property type="match status" value="2"/>
</dbReference>
<protein>
    <submittedName>
        <fullName evidence="6 7">Uncharacterized protein LOC106472807 isoform X1</fullName>
    </submittedName>
</protein>
<accession>A0ABM1BUI6</accession>
<evidence type="ECO:0000313" key="7">
    <source>
        <dbReference type="RefSeq" id="XP_022257057.1"/>
    </source>
</evidence>
<dbReference type="RefSeq" id="XP_022257057.1">
    <property type="nucleotide sequence ID" value="XM_022401349.1"/>
</dbReference>
<keyword evidence="1" id="KW-0863">Zinc-finger</keyword>
<keyword evidence="1" id="KW-0479">Metal-binding</keyword>
<feature type="region of interest" description="Disordered" evidence="3">
    <location>
        <begin position="1206"/>
        <end position="1226"/>
    </location>
</feature>
<proteinExistence type="predicted"/>
<feature type="compositionally biased region" description="Basic and acidic residues" evidence="3">
    <location>
        <begin position="1217"/>
        <end position="1226"/>
    </location>
</feature>
<dbReference type="RefSeq" id="XP_013788926.1">
    <property type="nucleotide sequence ID" value="XM_013933472.2"/>
</dbReference>
<feature type="zinc finger region" description="C3H1-type" evidence="1">
    <location>
        <begin position="1141"/>
        <end position="1163"/>
    </location>
</feature>
<evidence type="ECO:0000313" key="6">
    <source>
        <dbReference type="RefSeq" id="XP_013788926.1"/>
    </source>
</evidence>